<dbReference type="OrthoDB" id="3266451at2759"/>
<dbReference type="Gene3D" id="1.20.1280.50">
    <property type="match status" value="1"/>
</dbReference>
<reference evidence="1" key="1">
    <citation type="journal article" date="2019" name="Environ. Microbiol.">
        <title>Fungal ecological strategies reflected in gene transcription - a case study of two litter decomposers.</title>
        <authorList>
            <person name="Barbi F."/>
            <person name="Kohler A."/>
            <person name="Barry K."/>
            <person name="Baskaran P."/>
            <person name="Daum C."/>
            <person name="Fauchery L."/>
            <person name="Ihrmark K."/>
            <person name="Kuo A."/>
            <person name="LaButti K."/>
            <person name="Lipzen A."/>
            <person name="Morin E."/>
            <person name="Grigoriev I.V."/>
            <person name="Henrissat B."/>
            <person name="Lindahl B."/>
            <person name="Martin F."/>
        </authorList>
    </citation>
    <scope>NUCLEOTIDE SEQUENCE</scope>
    <source>
        <strain evidence="1">JB14</strain>
    </source>
</reference>
<dbReference type="InterPro" id="IPR032675">
    <property type="entry name" value="LRR_dom_sf"/>
</dbReference>
<dbReference type="EMBL" id="ML769390">
    <property type="protein sequence ID" value="KAE9408574.1"/>
    <property type="molecule type" value="Genomic_DNA"/>
</dbReference>
<dbReference type="Gene3D" id="3.80.10.10">
    <property type="entry name" value="Ribonuclease Inhibitor"/>
    <property type="match status" value="1"/>
</dbReference>
<keyword evidence="2" id="KW-1185">Reference proteome</keyword>
<dbReference type="AlphaFoldDB" id="A0A6A4IIX1"/>
<sequence>MLCSRCRQPVFQPRVDISPAEINASLRSGFGLSVSAADVSNMLLSCDKDMDDYEAEIVRLRTRILYIQRQQDRLKDHKRKVQSLGAPIRQLPNEILRCIFDYACAENDLQEFPWPRIVRQHSKLASPAITYLPAMSIASVCMRWRLLALATPSLWSRLKLEIASAPATSQTPSEFISIVQLFLDRSQQDLLMLELEITGEVQPSDPIVLTILAQNARRWKTFRFTGDLEVSEVSSFSQLHLPELVELSIDVSRSVPSADDIARFAQSPKLRSLTTDTLVSPPGTLWQQLTRVYICADYGQVDKIIDACPNVSDLTLWEYFGDVPLSPCAPPRTSNTITSLTVEVSDSEKDVALFDMVLSSLTLPSLLELHISNLRARVPYQRPWPKRALKEFIMRSSCKIEILSISCVCPTDKDLVDCLQVLPSLRKLSVNDDMVPTEKSPITSRLIASLHGLGQCELTDSGSPLVPKLQYLSLNLDGVDFVDKLFIRMVSTRWLPDSEYESIVGLSSLREVLVHFRGRKVDTVAYRPLLDLDKMGLRVVLTGKETKDK</sequence>
<accession>A0A6A4IIX1</accession>
<evidence type="ECO:0000313" key="2">
    <source>
        <dbReference type="Proteomes" id="UP000799118"/>
    </source>
</evidence>
<proteinExistence type="predicted"/>
<organism evidence="1 2">
    <name type="scientific">Gymnopus androsaceus JB14</name>
    <dbReference type="NCBI Taxonomy" id="1447944"/>
    <lineage>
        <taxon>Eukaryota</taxon>
        <taxon>Fungi</taxon>
        <taxon>Dikarya</taxon>
        <taxon>Basidiomycota</taxon>
        <taxon>Agaricomycotina</taxon>
        <taxon>Agaricomycetes</taxon>
        <taxon>Agaricomycetidae</taxon>
        <taxon>Agaricales</taxon>
        <taxon>Marasmiineae</taxon>
        <taxon>Omphalotaceae</taxon>
        <taxon>Gymnopus</taxon>
    </lineage>
</organism>
<gene>
    <name evidence="1" type="ORF">BT96DRAFT_663091</name>
</gene>
<dbReference type="Proteomes" id="UP000799118">
    <property type="component" value="Unassembled WGS sequence"/>
</dbReference>
<protein>
    <submittedName>
        <fullName evidence="1">Uncharacterized protein</fullName>
    </submittedName>
</protein>
<evidence type="ECO:0000313" key="1">
    <source>
        <dbReference type="EMBL" id="KAE9408574.1"/>
    </source>
</evidence>
<name>A0A6A4IIX1_9AGAR</name>